<evidence type="ECO:0000259" key="5">
    <source>
        <dbReference type="Pfam" id="PF13632"/>
    </source>
</evidence>
<proteinExistence type="predicted"/>
<name>A0A6C0IXI1_9ZZZZ</name>
<dbReference type="InterPro" id="IPR029044">
    <property type="entry name" value="Nucleotide-diphossugar_trans"/>
</dbReference>
<keyword evidence="3" id="KW-1133">Transmembrane helix</keyword>
<evidence type="ECO:0000256" key="2">
    <source>
        <dbReference type="ARBA" id="ARBA00022679"/>
    </source>
</evidence>
<organism evidence="6">
    <name type="scientific">viral metagenome</name>
    <dbReference type="NCBI Taxonomy" id="1070528"/>
    <lineage>
        <taxon>unclassified sequences</taxon>
        <taxon>metagenomes</taxon>
        <taxon>organismal metagenomes</taxon>
    </lineage>
</organism>
<sequence>MNIYYYAFLIPIINFTNIFYILLSLFFFFFYKTLKSKPRILKNKLEKKKLNIAILIPIYNEAKNLKVLIKNLFALENNIEVIFINDLSTDNSLNILEKYQQKYNYTIITRKNKKGYVAGVLNEGLKVVSKKVDYVGVLNGDCHFDITLIQNIKILLENYEIQILNLSNTVQYPNNFYQYLGYIEKQFKNGLFKYSEASLNNGYFIKKDILEKIGGWDEDCLTEDLKLNLSIKSNGYKIFQCDYEVIDKVPNSLYGLFNQKYRWIKGDIEERFKNLPKDIYELVVMIYYIFPLFTLFSCLFYKLIIFNRIFIIQFVIFIIEGMLNYKFTGNIIDSIIYPISQFCFSVYFYLNYITSNKNKW</sequence>
<dbReference type="Pfam" id="PF00535">
    <property type="entry name" value="Glycos_transf_2"/>
    <property type="match status" value="1"/>
</dbReference>
<feature type="transmembrane region" description="Helical" evidence="3">
    <location>
        <begin position="303"/>
        <end position="323"/>
    </location>
</feature>
<dbReference type="AlphaFoldDB" id="A0A6C0IXI1"/>
<dbReference type="Gene3D" id="3.90.550.10">
    <property type="entry name" value="Spore Coat Polysaccharide Biosynthesis Protein SpsA, Chain A"/>
    <property type="match status" value="1"/>
</dbReference>
<feature type="domain" description="Glycosyltransferase 2-like" evidence="5">
    <location>
        <begin position="201"/>
        <end position="319"/>
    </location>
</feature>
<feature type="transmembrane region" description="Helical" evidence="3">
    <location>
        <begin position="335"/>
        <end position="354"/>
    </location>
</feature>
<keyword evidence="2" id="KW-0808">Transferase</keyword>
<reference evidence="6" key="1">
    <citation type="journal article" date="2020" name="Nature">
        <title>Giant virus diversity and host interactions through global metagenomics.</title>
        <authorList>
            <person name="Schulz F."/>
            <person name="Roux S."/>
            <person name="Paez-Espino D."/>
            <person name="Jungbluth S."/>
            <person name="Walsh D.A."/>
            <person name="Denef V.J."/>
            <person name="McMahon K.D."/>
            <person name="Konstantinidis K.T."/>
            <person name="Eloe-Fadrosh E.A."/>
            <person name="Kyrpides N.C."/>
            <person name="Woyke T."/>
        </authorList>
    </citation>
    <scope>NUCLEOTIDE SEQUENCE</scope>
    <source>
        <strain evidence="6">GVMAG-M-3300025138-11</strain>
    </source>
</reference>
<feature type="transmembrane region" description="Helical" evidence="3">
    <location>
        <begin position="279"/>
        <end position="297"/>
    </location>
</feature>
<evidence type="ECO:0000259" key="4">
    <source>
        <dbReference type="Pfam" id="PF00535"/>
    </source>
</evidence>
<accession>A0A6C0IXI1</accession>
<dbReference type="InterPro" id="IPR001173">
    <property type="entry name" value="Glyco_trans_2-like"/>
</dbReference>
<evidence type="ECO:0000313" key="6">
    <source>
        <dbReference type="EMBL" id="QHT97250.1"/>
    </source>
</evidence>
<evidence type="ECO:0000256" key="1">
    <source>
        <dbReference type="ARBA" id="ARBA00022676"/>
    </source>
</evidence>
<feature type="domain" description="Glycosyltransferase 2-like" evidence="4">
    <location>
        <begin position="54"/>
        <end position="159"/>
    </location>
</feature>
<protein>
    <recommendedName>
        <fullName evidence="4 5">Glycosyltransferase 2-like domain-containing protein</fullName>
    </recommendedName>
</protein>
<dbReference type="Pfam" id="PF13632">
    <property type="entry name" value="Glyco_trans_2_3"/>
    <property type="match status" value="1"/>
</dbReference>
<keyword evidence="1" id="KW-0328">Glycosyltransferase</keyword>
<dbReference type="EMBL" id="MN740274">
    <property type="protein sequence ID" value="QHT97250.1"/>
    <property type="molecule type" value="Genomic_DNA"/>
</dbReference>
<dbReference type="GO" id="GO:0016757">
    <property type="term" value="F:glycosyltransferase activity"/>
    <property type="evidence" value="ECO:0007669"/>
    <property type="project" value="UniProtKB-KW"/>
</dbReference>
<keyword evidence="3" id="KW-0812">Transmembrane</keyword>
<dbReference type="SUPFAM" id="SSF53448">
    <property type="entry name" value="Nucleotide-diphospho-sugar transferases"/>
    <property type="match status" value="1"/>
</dbReference>
<keyword evidence="3" id="KW-0472">Membrane</keyword>
<feature type="transmembrane region" description="Helical" evidence="3">
    <location>
        <begin position="6"/>
        <end position="31"/>
    </location>
</feature>
<evidence type="ECO:0000256" key="3">
    <source>
        <dbReference type="SAM" id="Phobius"/>
    </source>
</evidence>
<dbReference type="PANTHER" id="PTHR43630:SF1">
    <property type="entry name" value="POLY-BETA-1,6-N-ACETYL-D-GLUCOSAMINE SYNTHASE"/>
    <property type="match status" value="1"/>
</dbReference>
<dbReference type="PANTHER" id="PTHR43630">
    <property type="entry name" value="POLY-BETA-1,6-N-ACETYL-D-GLUCOSAMINE SYNTHASE"/>
    <property type="match status" value="1"/>
</dbReference>